<evidence type="ECO:0000313" key="5">
    <source>
        <dbReference type="Proteomes" id="UP000298663"/>
    </source>
</evidence>
<accession>A0A4U5N1J1</accession>
<dbReference type="GO" id="GO:0030488">
    <property type="term" value="P:tRNA methylation"/>
    <property type="evidence" value="ECO:0007669"/>
    <property type="project" value="TreeGrafter"/>
</dbReference>
<dbReference type="SUPFAM" id="SSF158997">
    <property type="entry name" value="Trm112p-like"/>
    <property type="match status" value="1"/>
</dbReference>
<dbReference type="STRING" id="34508.A0A4U5N1J1"/>
<evidence type="ECO:0000313" key="4">
    <source>
        <dbReference type="EMBL" id="TKR76227.1"/>
    </source>
</evidence>
<evidence type="ECO:0000256" key="2">
    <source>
        <dbReference type="ARBA" id="ARBA00019989"/>
    </source>
</evidence>
<dbReference type="Gene3D" id="2.20.25.10">
    <property type="match status" value="1"/>
</dbReference>
<dbReference type="InterPro" id="IPR005651">
    <property type="entry name" value="Trm112-like"/>
</dbReference>
<dbReference type="GO" id="GO:0046982">
    <property type="term" value="F:protein heterodimerization activity"/>
    <property type="evidence" value="ECO:0007669"/>
    <property type="project" value="InterPro"/>
</dbReference>
<dbReference type="PANTHER" id="PTHR12773:SF0">
    <property type="entry name" value="MULTIFUNCTIONAL METHYLTRANSFERASE SUBUNIT TRM112-LIKE PROTEIN"/>
    <property type="match status" value="1"/>
</dbReference>
<sequence>MKLLTHNFMCSNFLKNVTTGYPLILRATKLEGPKDWNATPEFFEKILPRVDYTVLYKTVQDLKEHPEAGYTFEHFQHLPVPVAKEWQTVNLADDANDNILKAVTEALGVEVVEGELQCPESNRIFTISNGIPNMLANEDEVA</sequence>
<reference evidence="4 5" key="1">
    <citation type="journal article" date="2015" name="Genome Biol.">
        <title>Comparative genomics of Steinernema reveals deeply conserved gene regulatory networks.</title>
        <authorList>
            <person name="Dillman A.R."/>
            <person name="Macchietto M."/>
            <person name="Porter C.F."/>
            <person name="Rogers A."/>
            <person name="Williams B."/>
            <person name="Antoshechkin I."/>
            <person name="Lee M.M."/>
            <person name="Goodwin Z."/>
            <person name="Lu X."/>
            <person name="Lewis E.E."/>
            <person name="Goodrich-Blair H."/>
            <person name="Stock S.P."/>
            <person name="Adams B.J."/>
            <person name="Sternberg P.W."/>
            <person name="Mortazavi A."/>
        </authorList>
    </citation>
    <scope>NUCLEOTIDE SEQUENCE [LARGE SCALE GENOMIC DNA]</scope>
    <source>
        <strain evidence="4 5">ALL</strain>
    </source>
</reference>
<dbReference type="OrthoDB" id="2187549at2759"/>
<dbReference type="PANTHER" id="PTHR12773">
    <property type="entry name" value="UPF0315 PROTEIN-RELATED"/>
    <property type="match status" value="1"/>
</dbReference>
<evidence type="ECO:0000256" key="1">
    <source>
        <dbReference type="ARBA" id="ARBA00007980"/>
    </source>
</evidence>
<evidence type="ECO:0000256" key="3">
    <source>
        <dbReference type="ARBA" id="ARBA00030516"/>
    </source>
</evidence>
<proteinExistence type="inferred from homology"/>
<reference evidence="4 5" key="2">
    <citation type="journal article" date="2019" name="G3 (Bethesda)">
        <title>Hybrid Assembly of the Genome of the Entomopathogenic Nematode Steinernema carpocapsae Identifies the X-Chromosome.</title>
        <authorList>
            <person name="Serra L."/>
            <person name="Macchietto M."/>
            <person name="Macias-Munoz A."/>
            <person name="McGill C.J."/>
            <person name="Rodriguez I.M."/>
            <person name="Rodriguez B."/>
            <person name="Murad R."/>
            <person name="Mortazavi A."/>
        </authorList>
    </citation>
    <scope>NUCLEOTIDE SEQUENCE [LARGE SCALE GENOMIC DNA]</scope>
    <source>
        <strain evidence="4 5">ALL</strain>
    </source>
</reference>
<keyword evidence="5" id="KW-1185">Reference proteome</keyword>
<dbReference type="AlphaFoldDB" id="A0A4U5N1J1"/>
<comment type="caution">
    <text evidence="4">The sequence shown here is derived from an EMBL/GenBank/DDBJ whole genome shotgun (WGS) entry which is preliminary data.</text>
</comment>
<dbReference type="EMBL" id="AZBU02000005">
    <property type="protein sequence ID" value="TKR76227.1"/>
    <property type="molecule type" value="Genomic_DNA"/>
</dbReference>
<comment type="similarity">
    <text evidence="1">Belongs to the TRM112 family.</text>
</comment>
<organism evidence="4 5">
    <name type="scientific">Steinernema carpocapsae</name>
    <name type="common">Entomopathogenic nematode</name>
    <dbReference type="NCBI Taxonomy" id="34508"/>
    <lineage>
        <taxon>Eukaryota</taxon>
        <taxon>Metazoa</taxon>
        <taxon>Ecdysozoa</taxon>
        <taxon>Nematoda</taxon>
        <taxon>Chromadorea</taxon>
        <taxon>Rhabditida</taxon>
        <taxon>Tylenchina</taxon>
        <taxon>Panagrolaimomorpha</taxon>
        <taxon>Strongyloidoidea</taxon>
        <taxon>Steinernematidae</taxon>
        <taxon>Steinernema</taxon>
    </lineage>
</organism>
<dbReference type="Proteomes" id="UP000298663">
    <property type="component" value="Unassembled WGS sequence"/>
</dbReference>
<dbReference type="Pfam" id="PF03966">
    <property type="entry name" value="Trm112p"/>
    <property type="match status" value="1"/>
</dbReference>
<gene>
    <name evidence="4" type="ORF">L596_017396</name>
</gene>
<dbReference type="GO" id="GO:0070476">
    <property type="term" value="P:rRNA (guanine-N7)-methylation"/>
    <property type="evidence" value="ECO:0007669"/>
    <property type="project" value="TreeGrafter"/>
</dbReference>
<dbReference type="InterPro" id="IPR039127">
    <property type="entry name" value="Trm112"/>
</dbReference>
<protein>
    <recommendedName>
        <fullName evidence="2">Multifunctional methyltransferase subunit TRM112-like protein</fullName>
    </recommendedName>
    <alternativeName>
        <fullName evidence="3">tRNA methyltransferase 112 homolog</fullName>
    </alternativeName>
</protein>
<name>A0A4U5N1J1_STECR</name>